<keyword evidence="3" id="KW-1185">Reference proteome</keyword>
<dbReference type="RefSeq" id="WP_157387225.1">
    <property type="nucleotide sequence ID" value="NZ_WRPP01000002.1"/>
</dbReference>
<organism evidence="2 3">
    <name type="scientific">Nocardia terrae</name>
    <dbReference type="NCBI Taxonomy" id="2675851"/>
    <lineage>
        <taxon>Bacteria</taxon>
        <taxon>Bacillati</taxon>
        <taxon>Actinomycetota</taxon>
        <taxon>Actinomycetes</taxon>
        <taxon>Mycobacteriales</taxon>
        <taxon>Nocardiaceae</taxon>
        <taxon>Nocardia</taxon>
    </lineage>
</organism>
<dbReference type="AlphaFoldDB" id="A0A7K1UTB7"/>
<evidence type="ECO:0000313" key="3">
    <source>
        <dbReference type="Proteomes" id="UP000466794"/>
    </source>
</evidence>
<accession>A0A7K1UTB7</accession>
<sequence length="480" mass="54010">MHSPSTPRADIELRELSGARAEDVELLRRFYRECYEVAFPDPDERESLANMESYLKLKEQGWYGANNYHIVIASLGGGIVGGSVCDYLAEPNAGVIEYLLVQPGLRESGLGSRLLAAIERLCRTDAALLERRELDWLVAETEDPYRNAVPAEGFDTFVRARIMAGLGFRIMDFRYVQPALSDQQEPAENLLLIARPVAGKPDAIGADVVLSIVSQYMRWAMRIEHPLRNREFRGMARALTGRRSIGLVEFAEYLGWDTELRTTEVTDVRDPALSEALDVYESAYSDPGTAWPRTAFRSAVQQGPALAAAGFHYHLWALHRPPQGPCDGMVSFVTMPSAGFGGYLAFGPPLRGSGRLRPIIARIEERMIRDNPQARAWFIECATDLNREIFCKAGFFEVDAAYEQPGSADGRRLPLRLHLLYKPFGRTYEPPVIERAVFLEAIAEIYHVVYQLDPETNASFARLTDSLRDCDSVRTWNKRR</sequence>
<dbReference type="GO" id="GO:0016747">
    <property type="term" value="F:acyltransferase activity, transferring groups other than amino-acyl groups"/>
    <property type="evidence" value="ECO:0007669"/>
    <property type="project" value="InterPro"/>
</dbReference>
<feature type="domain" description="N-acetyltransferase" evidence="1">
    <location>
        <begin position="11"/>
        <end position="187"/>
    </location>
</feature>
<keyword evidence="2" id="KW-0808">Transferase</keyword>
<gene>
    <name evidence="2" type="ORF">GPX89_09770</name>
</gene>
<evidence type="ECO:0000313" key="2">
    <source>
        <dbReference type="EMBL" id="MVU77531.1"/>
    </source>
</evidence>
<dbReference type="SUPFAM" id="SSF55729">
    <property type="entry name" value="Acyl-CoA N-acyltransferases (Nat)"/>
    <property type="match status" value="1"/>
</dbReference>
<dbReference type="Gene3D" id="3.40.630.30">
    <property type="match status" value="1"/>
</dbReference>
<name>A0A7K1UTB7_9NOCA</name>
<dbReference type="InterPro" id="IPR000182">
    <property type="entry name" value="GNAT_dom"/>
</dbReference>
<evidence type="ECO:0000259" key="1">
    <source>
        <dbReference type="PROSITE" id="PS51186"/>
    </source>
</evidence>
<proteinExistence type="predicted"/>
<dbReference type="EMBL" id="WRPP01000002">
    <property type="protein sequence ID" value="MVU77531.1"/>
    <property type="molecule type" value="Genomic_DNA"/>
</dbReference>
<reference evidence="2 3" key="1">
    <citation type="submission" date="2019-12" db="EMBL/GenBank/DDBJ databases">
        <title>Nocardia sp. nov. ET3-3 isolated from soil.</title>
        <authorList>
            <person name="Kanchanasin P."/>
            <person name="Tanasupawat S."/>
            <person name="Yuki M."/>
            <person name="Kudo T."/>
        </authorList>
    </citation>
    <scope>NUCLEOTIDE SEQUENCE [LARGE SCALE GENOMIC DNA]</scope>
    <source>
        <strain evidence="2 3">ET3-3</strain>
    </source>
</reference>
<dbReference type="CDD" id="cd04301">
    <property type="entry name" value="NAT_SF"/>
    <property type="match status" value="1"/>
</dbReference>
<protein>
    <submittedName>
        <fullName evidence="2">GNAT family N-acetyltransferase</fullName>
    </submittedName>
</protein>
<dbReference type="Pfam" id="PF00583">
    <property type="entry name" value="Acetyltransf_1"/>
    <property type="match status" value="1"/>
</dbReference>
<dbReference type="Proteomes" id="UP000466794">
    <property type="component" value="Unassembled WGS sequence"/>
</dbReference>
<dbReference type="PROSITE" id="PS51186">
    <property type="entry name" value="GNAT"/>
    <property type="match status" value="1"/>
</dbReference>
<comment type="caution">
    <text evidence="2">The sequence shown here is derived from an EMBL/GenBank/DDBJ whole genome shotgun (WGS) entry which is preliminary data.</text>
</comment>
<dbReference type="InterPro" id="IPR016181">
    <property type="entry name" value="Acyl_CoA_acyltransferase"/>
</dbReference>